<dbReference type="AlphaFoldDB" id="A0A149TNG6"/>
<proteinExistence type="inferred from homology"/>
<keyword evidence="2" id="KW-0805">Transcription regulation</keyword>
<gene>
    <name evidence="7" type="ORF">AD945_00600</name>
</gene>
<dbReference type="Gene3D" id="1.10.260.40">
    <property type="entry name" value="lambda repressor-like DNA-binding domains"/>
    <property type="match status" value="1"/>
</dbReference>
<accession>A0A149TNG6</accession>
<evidence type="ECO:0000313" key="8">
    <source>
        <dbReference type="Proteomes" id="UP000075636"/>
    </source>
</evidence>
<dbReference type="InterPro" id="IPR010982">
    <property type="entry name" value="Lambda_DNA-bd_dom_sf"/>
</dbReference>
<dbReference type="GO" id="GO:0003677">
    <property type="term" value="F:DNA binding"/>
    <property type="evidence" value="ECO:0007669"/>
    <property type="project" value="UniProtKB-KW"/>
</dbReference>
<evidence type="ECO:0000256" key="3">
    <source>
        <dbReference type="ARBA" id="ARBA00023125"/>
    </source>
</evidence>
<protein>
    <submittedName>
        <fullName evidence="7">Sugar fermentation stimulation protein B</fullName>
    </submittedName>
</protein>
<dbReference type="OrthoDB" id="7224243at2"/>
<feature type="region of interest" description="Disordered" evidence="5">
    <location>
        <begin position="82"/>
        <end position="101"/>
    </location>
</feature>
<keyword evidence="3" id="KW-0238">DNA-binding</keyword>
<dbReference type="SUPFAM" id="SSF47413">
    <property type="entry name" value="lambda repressor-like DNA-binding domains"/>
    <property type="match status" value="1"/>
</dbReference>
<feature type="domain" description="Ner winged helix-turn-helix DNA-binding" evidence="6">
    <location>
        <begin position="8"/>
        <end position="79"/>
    </location>
</feature>
<dbReference type="InterPro" id="IPR038722">
    <property type="entry name" value="Ner_HTH_dom"/>
</dbReference>
<dbReference type="EMBL" id="LHZR01000052">
    <property type="protein sequence ID" value="KXV51188.1"/>
    <property type="molecule type" value="Genomic_DNA"/>
</dbReference>
<sequence length="101" mass="11165">MARKPSGMHVEDIKAELRKKWGTLAALSRHLGKNANAVTQTLATPGYSVPTELAIAEELNRKPCEVWPDRFEHDGTPVSFRVDRIPSRSSDADLRRNGVAA</sequence>
<evidence type="ECO:0000256" key="4">
    <source>
        <dbReference type="ARBA" id="ARBA00023163"/>
    </source>
</evidence>
<evidence type="ECO:0000313" key="7">
    <source>
        <dbReference type="EMBL" id="KXV51188.1"/>
    </source>
</evidence>
<comment type="caution">
    <text evidence="7">The sequence shown here is derived from an EMBL/GenBank/DDBJ whole genome shotgun (WGS) entry which is preliminary data.</text>
</comment>
<dbReference type="Pfam" id="PF13693">
    <property type="entry name" value="HTH_35"/>
    <property type="match status" value="1"/>
</dbReference>
<reference evidence="7 8" key="1">
    <citation type="submission" date="2015-06" db="EMBL/GenBank/DDBJ databases">
        <title>Improved classification and identification of acetic acid bacteria using matrix-assisted laser desorption/ionization time-of-flight mass spectrometry; Gluconobacter nephelii and Gluconobacter uchimurae are later heterotypic synonyms of Gluconobacter japonicus and Gluconobacter oxydans, respectively.</title>
        <authorList>
            <person name="Li L."/>
            <person name="Cleenwerck I."/>
            <person name="De Vuyst L."/>
            <person name="Vandamme P."/>
        </authorList>
    </citation>
    <scope>NUCLEOTIDE SEQUENCE [LARGE SCALE GENOMIC DNA]</scope>
    <source>
        <strain evidence="7 8">LMG 1768</strain>
    </source>
</reference>
<evidence type="ECO:0000256" key="5">
    <source>
        <dbReference type="SAM" id="MobiDB-lite"/>
    </source>
</evidence>
<comment type="similarity">
    <text evidence="1">Belongs to the ner transcriptional regulatory family.</text>
</comment>
<organism evidence="7 8">
    <name type="scientific">Gluconobacter albidus</name>
    <dbReference type="NCBI Taxonomy" id="318683"/>
    <lineage>
        <taxon>Bacteria</taxon>
        <taxon>Pseudomonadati</taxon>
        <taxon>Pseudomonadota</taxon>
        <taxon>Alphaproteobacteria</taxon>
        <taxon>Acetobacterales</taxon>
        <taxon>Acetobacteraceae</taxon>
        <taxon>Gluconobacter</taxon>
    </lineage>
</organism>
<name>A0A149TNG6_9PROT</name>
<dbReference type="PATRIC" id="fig|318683.6.peg.556"/>
<keyword evidence="4" id="KW-0804">Transcription</keyword>
<evidence type="ECO:0000256" key="1">
    <source>
        <dbReference type="ARBA" id="ARBA00006157"/>
    </source>
</evidence>
<evidence type="ECO:0000256" key="2">
    <source>
        <dbReference type="ARBA" id="ARBA00023015"/>
    </source>
</evidence>
<evidence type="ECO:0000259" key="6">
    <source>
        <dbReference type="Pfam" id="PF13693"/>
    </source>
</evidence>
<dbReference type="Proteomes" id="UP000075636">
    <property type="component" value="Unassembled WGS sequence"/>
</dbReference>